<dbReference type="InterPro" id="IPR000047">
    <property type="entry name" value="HTH_motif"/>
</dbReference>
<sequence length="464" mass="50994">MQSKALYLGHSEPAPTSAPSTGCQLLLGFPGGVVGGSLEDAVVGCGQKRPSSFLYPTSFDTPPAAAAAAGEEDQAGDVDQDGSDEYYYSGGYNNNNNAVESSKKRRLTFEQVRSLERNFELENKLEPERKMQLAKELGLQPRQVAVWFQNRRARWKTKQLECDYELLSSDYSRLKAEFEATVQEKERLKSEVQRLSGKNELFPPRSCVDAGVDQPSHPSGSRSPADQTTSNDHHHVQHVNSGLPSIKLERDRLPLLSDQQHLVEPDSRLLHSQIWRPPSPSCTAVDPTATTSAQKGDQTSQQQEEEQSTSAADSNSSNSSEILNTDSPRTAVHRYKVLSSGIIAANLEQQLQKSTCNDVAICCPRSTLTPDGNFLQQQQDHLPPGGDSCLRALVSCSGDDDDLGAATASPQVLHQQRPSTSPSHVIKLEADGNSYQTDDHPSCNYFLSQLDEKAAMQPWWLDWS</sequence>
<feature type="compositionally biased region" description="Polar residues" evidence="10">
    <location>
        <begin position="288"/>
        <end position="297"/>
    </location>
</feature>
<feature type="domain" description="Homeobox" evidence="11">
    <location>
        <begin position="98"/>
        <end position="158"/>
    </location>
</feature>
<name>A0ABP1AY20_9BRYO</name>
<keyword evidence="13" id="KW-1185">Reference proteome</keyword>
<dbReference type="PROSITE" id="PS00027">
    <property type="entry name" value="HOMEOBOX_1"/>
    <property type="match status" value="1"/>
</dbReference>
<dbReference type="PRINTS" id="PR00031">
    <property type="entry name" value="HTHREPRESSR"/>
</dbReference>
<dbReference type="InterPro" id="IPR017970">
    <property type="entry name" value="Homeobox_CS"/>
</dbReference>
<dbReference type="InterPro" id="IPR001356">
    <property type="entry name" value="HD"/>
</dbReference>
<dbReference type="InterPro" id="IPR003106">
    <property type="entry name" value="Leu_zip_homeo"/>
</dbReference>
<evidence type="ECO:0000256" key="6">
    <source>
        <dbReference type="ARBA" id="ARBA00023242"/>
    </source>
</evidence>
<dbReference type="Pfam" id="PF02183">
    <property type="entry name" value="HALZ"/>
    <property type="match status" value="1"/>
</dbReference>
<evidence type="ECO:0000256" key="8">
    <source>
        <dbReference type="PROSITE-ProRule" id="PRU00108"/>
    </source>
</evidence>
<dbReference type="Pfam" id="PF00046">
    <property type="entry name" value="Homeodomain"/>
    <property type="match status" value="1"/>
</dbReference>
<evidence type="ECO:0000256" key="2">
    <source>
        <dbReference type="ARBA" id="ARBA00023015"/>
    </source>
</evidence>
<keyword evidence="5" id="KW-0804">Transcription</keyword>
<dbReference type="SUPFAM" id="SSF46689">
    <property type="entry name" value="Homeodomain-like"/>
    <property type="match status" value="1"/>
</dbReference>
<evidence type="ECO:0000256" key="1">
    <source>
        <dbReference type="ARBA" id="ARBA00004123"/>
    </source>
</evidence>
<evidence type="ECO:0000256" key="3">
    <source>
        <dbReference type="ARBA" id="ARBA00023125"/>
    </source>
</evidence>
<dbReference type="CDD" id="cd00086">
    <property type="entry name" value="homeodomain"/>
    <property type="match status" value="1"/>
</dbReference>
<evidence type="ECO:0000313" key="12">
    <source>
        <dbReference type="EMBL" id="CAK9867411.1"/>
    </source>
</evidence>
<dbReference type="PANTHER" id="PTHR24326:SF606">
    <property type="entry name" value="HOMEOBOX-LEUCINE ZIPPER PROTEIN ATHB-54"/>
    <property type="match status" value="1"/>
</dbReference>
<keyword evidence="3 8" id="KW-0238">DNA-binding</keyword>
<evidence type="ECO:0000313" key="13">
    <source>
        <dbReference type="Proteomes" id="UP001497522"/>
    </source>
</evidence>
<evidence type="ECO:0000259" key="11">
    <source>
        <dbReference type="PROSITE" id="PS50071"/>
    </source>
</evidence>
<evidence type="ECO:0000256" key="7">
    <source>
        <dbReference type="ARBA" id="ARBA00025748"/>
    </source>
</evidence>
<dbReference type="InterPro" id="IPR045224">
    <property type="entry name" value="HDZip_class_I_plant"/>
</dbReference>
<evidence type="ECO:0000256" key="4">
    <source>
        <dbReference type="ARBA" id="ARBA00023155"/>
    </source>
</evidence>
<dbReference type="PROSITE" id="PS50071">
    <property type="entry name" value="HOMEOBOX_2"/>
    <property type="match status" value="1"/>
</dbReference>
<evidence type="ECO:0000256" key="5">
    <source>
        <dbReference type="ARBA" id="ARBA00023163"/>
    </source>
</evidence>
<feature type="region of interest" description="Disordered" evidence="10">
    <location>
        <begin position="1"/>
        <end position="20"/>
    </location>
</feature>
<evidence type="ECO:0000256" key="9">
    <source>
        <dbReference type="RuleBase" id="RU000682"/>
    </source>
</evidence>
<protein>
    <recommendedName>
        <fullName evidence="11">Homeobox domain-containing protein</fullName>
    </recommendedName>
</protein>
<accession>A0ABP1AY20</accession>
<dbReference type="PANTHER" id="PTHR24326">
    <property type="entry name" value="HOMEOBOX-LEUCINE ZIPPER PROTEIN"/>
    <property type="match status" value="1"/>
</dbReference>
<feature type="compositionally biased region" description="Acidic residues" evidence="10">
    <location>
        <begin position="70"/>
        <end position="82"/>
    </location>
</feature>
<dbReference type="SMART" id="SM00389">
    <property type="entry name" value="HOX"/>
    <property type="match status" value="1"/>
</dbReference>
<dbReference type="InterPro" id="IPR009057">
    <property type="entry name" value="Homeodomain-like_sf"/>
</dbReference>
<keyword evidence="6 8" id="KW-0539">Nucleus</keyword>
<keyword evidence="4 8" id="KW-0371">Homeobox</keyword>
<gene>
    <name evidence="12" type="ORF">CSSPJE1EN2_LOCUS10406</name>
</gene>
<feature type="region of interest" description="Disordered" evidence="10">
    <location>
        <begin position="191"/>
        <end position="245"/>
    </location>
</feature>
<feature type="DNA-binding region" description="Homeobox" evidence="8">
    <location>
        <begin position="100"/>
        <end position="159"/>
    </location>
</feature>
<feature type="compositionally biased region" description="Low complexity" evidence="10">
    <location>
        <begin position="298"/>
        <end position="320"/>
    </location>
</feature>
<evidence type="ECO:0000256" key="10">
    <source>
        <dbReference type="SAM" id="MobiDB-lite"/>
    </source>
</evidence>
<feature type="region of interest" description="Disordered" evidence="10">
    <location>
        <begin position="268"/>
        <end position="328"/>
    </location>
</feature>
<organism evidence="12 13">
    <name type="scientific">Sphagnum jensenii</name>
    <dbReference type="NCBI Taxonomy" id="128206"/>
    <lineage>
        <taxon>Eukaryota</taxon>
        <taxon>Viridiplantae</taxon>
        <taxon>Streptophyta</taxon>
        <taxon>Embryophyta</taxon>
        <taxon>Bryophyta</taxon>
        <taxon>Sphagnophytina</taxon>
        <taxon>Sphagnopsida</taxon>
        <taxon>Sphagnales</taxon>
        <taxon>Sphagnaceae</taxon>
        <taxon>Sphagnum</taxon>
    </lineage>
</organism>
<feature type="region of interest" description="Disordered" evidence="10">
    <location>
        <begin position="63"/>
        <end position="82"/>
    </location>
</feature>
<feature type="compositionally biased region" description="Polar residues" evidence="10">
    <location>
        <begin position="216"/>
        <end position="230"/>
    </location>
</feature>
<proteinExistence type="inferred from homology"/>
<comment type="subcellular location">
    <subcellularLocation>
        <location evidence="1 8 9">Nucleus</location>
    </subcellularLocation>
</comment>
<dbReference type="EMBL" id="OZ023718">
    <property type="protein sequence ID" value="CAK9867411.1"/>
    <property type="molecule type" value="Genomic_DNA"/>
</dbReference>
<reference evidence="12" key="1">
    <citation type="submission" date="2024-03" db="EMBL/GenBank/DDBJ databases">
        <authorList>
            <consortium name="ELIXIR-Norway"/>
            <consortium name="Elixir Norway"/>
        </authorList>
    </citation>
    <scope>NUCLEOTIDE SEQUENCE</scope>
</reference>
<comment type="similarity">
    <text evidence="7">Belongs to the HD-ZIP homeobox family. Class I subfamily.</text>
</comment>
<keyword evidence="2" id="KW-0805">Transcription regulation</keyword>
<dbReference type="Gene3D" id="1.10.10.60">
    <property type="entry name" value="Homeodomain-like"/>
    <property type="match status" value="1"/>
</dbReference>
<dbReference type="Proteomes" id="UP001497522">
    <property type="component" value="Chromosome 17"/>
</dbReference>